<name>L1ND42_9PORP</name>
<keyword evidence="1" id="KW-0560">Oxidoreductase</keyword>
<dbReference type="SUPFAM" id="SSF52922">
    <property type="entry name" value="TK C-terminal domain-like"/>
    <property type="match status" value="1"/>
</dbReference>
<dbReference type="InterPro" id="IPR050722">
    <property type="entry name" value="Pyruvate:ferred/Flavod_OxRd"/>
</dbReference>
<dbReference type="EMBL" id="AMEQ01000026">
    <property type="protein sequence ID" value="EKY01414.1"/>
    <property type="molecule type" value="Genomic_DNA"/>
</dbReference>
<organism evidence="4 5">
    <name type="scientific">Porphyromonas catoniae F0037</name>
    <dbReference type="NCBI Taxonomy" id="1127696"/>
    <lineage>
        <taxon>Bacteria</taxon>
        <taxon>Pseudomonadati</taxon>
        <taxon>Bacteroidota</taxon>
        <taxon>Bacteroidia</taxon>
        <taxon>Bacteroidales</taxon>
        <taxon>Porphyromonadaceae</taxon>
        <taxon>Porphyromonas</taxon>
    </lineage>
</organism>
<dbReference type="InterPro" id="IPR029061">
    <property type="entry name" value="THDP-binding"/>
</dbReference>
<protein>
    <submittedName>
        <fullName evidence="4">2-oxoacid:acceptor oxidoreductase, alpha subunit</fullName>
    </submittedName>
</protein>
<dbReference type="GO" id="GO:0006979">
    <property type="term" value="P:response to oxidative stress"/>
    <property type="evidence" value="ECO:0007669"/>
    <property type="project" value="TreeGrafter"/>
</dbReference>
<dbReference type="eggNOG" id="COG1014">
    <property type="taxonomic scope" value="Bacteria"/>
</dbReference>
<reference evidence="4 5" key="1">
    <citation type="submission" date="2012-05" db="EMBL/GenBank/DDBJ databases">
        <authorList>
            <person name="Weinstock G."/>
            <person name="Sodergren E."/>
            <person name="Lobos E.A."/>
            <person name="Fulton L."/>
            <person name="Fulton R."/>
            <person name="Courtney L."/>
            <person name="Fronick C."/>
            <person name="O'Laughlin M."/>
            <person name="Godfrey J."/>
            <person name="Wilson R.M."/>
            <person name="Miner T."/>
            <person name="Farmer C."/>
            <person name="Delehaunty K."/>
            <person name="Cordes M."/>
            <person name="Minx P."/>
            <person name="Tomlinson C."/>
            <person name="Chen J."/>
            <person name="Wollam A."/>
            <person name="Pepin K.H."/>
            <person name="Bhonagiri V."/>
            <person name="Zhang X."/>
            <person name="Suruliraj S."/>
            <person name="Warren W."/>
            <person name="Mitreva M."/>
            <person name="Mardis E.R."/>
            <person name="Wilson R.K."/>
        </authorList>
    </citation>
    <scope>NUCLEOTIDE SEQUENCE [LARGE SCALE GENOMIC DNA]</scope>
    <source>
        <strain evidence="4 5">F0037</strain>
    </source>
</reference>
<dbReference type="HOGENOM" id="CLU_017038_1_0_10"/>
<evidence type="ECO:0000256" key="1">
    <source>
        <dbReference type="ARBA" id="ARBA00023002"/>
    </source>
</evidence>
<dbReference type="GO" id="GO:0016903">
    <property type="term" value="F:oxidoreductase activity, acting on the aldehyde or oxo group of donors"/>
    <property type="evidence" value="ECO:0007669"/>
    <property type="project" value="InterPro"/>
</dbReference>
<proteinExistence type="predicted"/>
<dbReference type="InterPro" id="IPR009014">
    <property type="entry name" value="Transketo_C/PFOR_II"/>
</dbReference>
<dbReference type="InterPro" id="IPR002880">
    <property type="entry name" value="Pyrv_Fd/Flavodoxin_OxRdtase_N"/>
</dbReference>
<dbReference type="PANTHER" id="PTHR32154:SF20">
    <property type="entry name" value="2-OXOGLUTARATE OXIDOREDUCTASE SUBUNIT KORA"/>
    <property type="match status" value="1"/>
</dbReference>
<dbReference type="InterPro" id="IPR002869">
    <property type="entry name" value="Pyrv_flavodox_OxRed_cen"/>
</dbReference>
<dbReference type="eggNOG" id="COG0674">
    <property type="taxonomic scope" value="Bacteria"/>
</dbReference>
<dbReference type="Gene3D" id="3.40.920.10">
    <property type="entry name" value="Pyruvate-ferredoxin oxidoreductase, PFOR, domain III"/>
    <property type="match status" value="1"/>
</dbReference>
<dbReference type="CDD" id="cd07034">
    <property type="entry name" value="TPP_PYR_PFOR_IOR-alpha_like"/>
    <property type="match status" value="1"/>
</dbReference>
<dbReference type="InterPro" id="IPR022367">
    <property type="entry name" value="2-oxoacid/accept_OxRdtase_asu"/>
</dbReference>
<accession>L1ND42</accession>
<dbReference type="PATRIC" id="fig|1127696.3.peg.871"/>
<dbReference type="PANTHER" id="PTHR32154">
    <property type="entry name" value="PYRUVATE-FLAVODOXIN OXIDOREDUCTASE-RELATED"/>
    <property type="match status" value="1"/>
</dbReference>
<evidence type="ECO:0000259" key="2">
    <source>
        <dbReference type="Pfam" id="PF01558"/>
    </source>
</evidence>
<dbReference type="Pfam" id="PF01558">
    <property type="entry name" value="POR"/>
    <property type="match status" value="1"/>
</dbReference>
<dbReference type="InterPro" id="IPR019752">
    <property type="entry name" value="Pyrv/ketoisovalerate_OxRed_cat"/>
</dbReference>
<evidence type="ECO:0000259" key="3">
    <source>
        <dbReference type="Pfam" id="PF01855"/>
    </source>
</evidence>
<feature type="domain" description="Pyruvate flavodoxin/ferredoxin oxidoreductase pyrimidine binding" evidence="3">
    <location>
        <begin position="261"/>
        <end position="437"/>
    </location>
</feature>
<sequence length="620" mass="67594">MDEQKAVKTLKDIVIRFSGDSGDGMQLTGTIFSDLSAMTGNTISTFPDFPAEIRAPQGTLSGVSGYQVQIGSRAVRTPGERADILVAMNPAALKVSVGYLKKDSIIIIDTDSFTANDLRKAEYITEEPFEELGLKTQQVIPAPISSIVKEGLKDFGLDAKSALRCKNMFALGLICWLCDRPLGPAEQFLDRKFGKKPALRDANIASLNHGYDFGHNTHASASIFRIETQKPIPGRYLDINGNKATAYGLIAASERAGLDLFLGSYPITPATDILHELAKHKALGVKTVQAEDEIAGICTAIGASFAGDLAVTTTSGPGLALKGEATGLAVMAEIPLVIIDVQRGGPSTGLPTKSEQTDLMQALYGRNGEAPMPVVAATTPDTCFLYAYWAAKIAVEHMTPVILLTDSFIANGSSAWRIPDLNSLPTIEPNYVSKLPEGVTAENWKPFFRDQETKVRYWAVPGTPGFEHRLGGLEKNYTTSAISTDADNHALMVKTRQEKVDYIANCIPQLEVEGDQDAELLVVGWGGTYGHLYEATHKVRERGYKIAHLHFSFINPLPLNTEELLRRYKKVVVAEQNSGQFARYLRGIIPDFAPHQHNEVTGQPFVLSQLVEDFIKLIEE</sequence>
<feature type="domain" description="Pyruvate/ketoisovalerate oxidoreductase catalytic" evidence="2">
    <location>
        <begin position="22"/>
        <end position="212"/>
    </location>
</feature>
<dbReference type="STRING" id="1127696.HMPREF9134_00958"/>
<dbReference type="NCBIfam" id="TIGR03710">
    <property type="entry name" value="OAFO_sf"/>
    <property type="match status" value="1"/>
</dbReference>
<dbReference type="Pfam" id="PF01855">
    <property type="entry name" value="POR_N"/>
    <property type="match status" value="1"/>
</dbReference>
<gene>
    <name evidence="4" type="ORF">HMPREF9134_00958</name>
</gene>
<evidence type="ECO:0000313" key="5">
    <source>
        <dbReference type="Proteomes" id="UP000010408"/>
    </source>
</evidence>
<dbReference type="FunFam" id="3.40.50.970:FF:000022">
    <property type="entry name" value="2-oxoglutarate ferredoxin oxidoreductase alpha subunit"/>
    <property type="match status" value="1"/>
</dbReference>
<dbReference type="AlphaFoldDB" id="L1ND42"/>
<dbReference type="SUPFAM" id="SSF52518">
    <property type="entry name" value="Thiamin diphosphate-binding fold (THDP-binding)"/>
    <property type="match status" value="1"/>
</dbReference>
<dbReference type="SUPFAM" id="SSF53323">
    <property type="entry name" value="Pyruvate-ferredoxin oxidoreductase, PFOR, domain III"/>
    <property type="match status" value="1"/>
</dbReference>
<comment type="caution">
    <text evidence="4">The sequence shown here is derived from an EMBL/GenBank/DDBJ whole genome shotgun (WGS) entry which is preliminary data.</text>
</comment>
<dbReference type="Gene3D" id="3.40.50.970">
    <property type="match status" value="1"/>
</dbReference>
<dbReference type="Proteomes" id="UP000010408">
    <property type="component" value="Unassembled WGS sequence"/>
</dbReference>
<dbReference type="RefSeq" id="WP_005469415.1">
    <property type="nucleotide sequence ID" value="NZ_KB291046.1"/>
</dbReference>
<evidence type="ECO:0000313" key="4">
    <source>
        <dbReference type="EMBL" id="EKY01414.1"/>
    </source>
</evidence>
<dbReference type="Gene3D" id="3.40.50.920">
    <property type="match status" value="1"/>
</dbReference>